<comment type="caution">
    <text evidence="1">The sequence shown here is derived from an EMBL/GenBank/DDBJ whole genome shotgun (WGS) entry which is preliminary data.</text>
</comment>
<protein>
    <submittedName>
        <fullName evidence="1">Methionyl-tRNA formyltransferase</fullName>
    </submittedName>
</protein>
<sequence>MVNKGAINHHAAEAQYDEVEPVEPLLHVGDEASSDNAHFDIRDGIGLATEAGRKIIGVVGGCIALTHWIRFEWSRL</sequence>
<keyword evidence="2" id="KW-1185">Reference proteome</keyword>
<gene>
    <name evidence="1" type="ORF">D8674_034730</name>
</gene>
<name>A0A5N5GNU9_9ROSA</name>
<organism evidence="1 2">
    <name type="scientific">Pyrus ussuriensis x Pyrus communis</name>
    <dbReference type="NCBI Taxonomy" id="2448454"/>
    <lineage>
        <taxon>Eukaryota</taxon>
        <taxon>Viridiplantae</taxon>
        <taxon>Streptophyta</taxon>
        <taxon>Embryophyta</taxon>
        <taxon>Tracheophyta</taxon>
        <taxon>Spermatophyta</taxon>
        <taxon>Magnoliopsida</taxon>
        <taxon>eudicotyledons</taxon>
        <taxon>Gunneridae</taxon>
        <taxon>Pentapetalae</taxon>
        <taxon>rosids</taxon>
        <taxon>fabids</taxon>
        <taxon>Rosales</taxon>
        <taxon>Rosaceae</taxon>
        <taxon>Amygdaloideae</taxon>
        <taxon>Maleae</taxon>
        <taxon>Pyrus</taxon>
    </lineage>
</organism>
<evidence type="ECO:0000313" key="1">
    <source>
        <dbReference type="EMBL" id="KAB2612414.1"/>
    </source>
</evidence>
<proteinExistence type="predicted"/>
<dbReference type="EMBL" id="SMOL01000458">
    <property type="protein sequence ID" value="KAB2612414.1"/>
    <property type="molecule type" value="Genomic_DNA"/>
</dbReference>
<accession>A0A5N5GNU9</accession>
<dbReference type="Proteomes" id="UP000327157">
    <property type="component" value="Chromosome 9"/>
</dbReference>
<reference evidence="1 2" key="1">
    <citation type="submission" date="2019-09" db="EMBL/GenBank/DDBJ databases">
        <authorList>
            <person name="Ou C."/>
        </authorList>
    </citation>
    <scope>NUCLEOTIDE SEQUENCE [LARGE SCALE GENOMIC DNA]</scope>
    <source>
        <strain evidence="1">S2</strain>
        <tissue evidence="1">Leaf</tissue>
    </source>
</reference>
<dbReference type="AlphaFoldDB" id="A0A5N5GNU9"/>
<reference evidence="2" key="2">
    <citation type="submission" date="2019-10" db="EMBL/GenBank/DDBJ databases">
        <title>A de novo genome assembly of a pear dwarfing rootstock.</title>
        <authorList>
            <person name="Wang F."/>
            <person name="Wang J."/>
            <person name="Li S."/>
            <person name="Zhang Y."/>
            <person name="Fang M."/>
            <person name="Ma L."/>
            <person name="Zhao Y."/>
            <person name="Jiang S."/>
        </authorList>
    </citation>
    <scope>NUCLEOTIDE SEQUENCE [LARGE SCALE GENOMIC DNA]</scope>
</reference>
<keyword evidence="1" id="KW-0808">Transferase</keyword>
<evidence type="ECO:0000313" key="2">
    <source>
        <dbReference type="Proteomes" id="UP000327157"/>
    </source>
</evidence>
<dbReference type="GO" id="GO:0016740">
    <property type="term" value="F:transferase activity"/>
    <property type="evidence" value="ECO:0007669"/>
    <property type="project" value="UniProtKB-KW"/>
</dbReference>
<reference evidence="1 2" key="3">
    <citation type="submission" date="2019-11" db="EMBL/GenBank/DDBJ databases">
        <title>A de novo genome assembly of a pear dwarfing rootstock.</title>
        <authorList>
            <person name="Wang F."/>
            <person name="Wang J."/>
            <person name="Li S."/>
            <person name="Zhang Y."/>
            <person name="Fang M."/>
            <person name="Ma L."/>
            <person name="Zhao Y."/>
            <person name="Jiang S."/>
        </authorList>
    </citation>
    <scope>NUCLEOTIDE SEQUENCE [LARGE SCALE GENOMIC DNA]</scope>
    <source>
        <strain evidence="1">S2</strain>
        <tissue evidence="1">Leaf</tissue>
    </source>
</reference>